<evidence type="ECO:0000313" key="10">
    <source>
        <dbReference type="Proteomes" id="UP000481861"/>
    </source>
</evidence>
<keyword evidence="2 7" id="KW-0812">Transmembrane</keyword>
<dbReference type="OrthoDB" id="3903189at2759"/>
<dbReference type="EMBL" id="JAADJZ010000004">
    <property type="protein sequence ID" value="KAF2876059.1"/>
    <property type="molecule type" value="Genomic_DNA"/>
</dbReference>
<dbReference type="InterPro" id="IPR049326">
    <property type="entry name" value="Rhodopsin_dom_fungi"/>
</dbReference>
<feature type="transmembrane region" description="Helical" evidence="7">
    <location>
        <begin position="41"/>
        <end position="61"/>
    </location>
</feature>
<dbReference type="PANTHER" id="PTHR33048">
    <property type="entry name" value="PTH11-LIKE INTEGRAL MEMBRANE PROTEIN (AFU_ORTHOLOGUE AFUA_5G11245)"/>
    <property type="match status" value="1"/>
</dbReference>
<evidence type="ECO:0000256" key="1">
    <source>
        <dbReference type="ARBA" id="ARBA00004141"/>
    </source>
</evidence>
<evidence type="ECO:0000256" key="5">
    <source>
        <dbReference type="ARBA" id="ARBA00038359"/>
    </source>
</evidence>
<evidence type="ECO:0000256" key="7">
    <source>
        <dbReference type="SAM" id="Phobius"/>
    </source>
</evidence>
<dbReference type="GO" id="GO:0016020">
    <property type="term" value="C:membrane"/>
    <property type="evidence" value="ECO:0007669"/>
    <property type="project" value="UniProtKB-SubCell"/>
</dbReference>
<evidence type="ECO:0000256" key="2">
    <source>
        <dbReference type="ARBA" id="ARBA00022692"/>
    </source>
</evidence>
<feature type="transmembrane region" description="Helical" evidence="7">
    <location>
        <begin position="169"/>
        <end position="194"/>
    </location>
</feature>
<feature type="compositionally biased region" description="Polar residues" evidence="6">
    <location>
        <begin position="370"/>
        <end position="381"/>
    </location>
</feature>
<evidence type="ECO:0000256" key="3">
    <source>
        <dbReference type="ARBA" id="ARBA00022989"/>
    </source>
</evidence>
<keyword evidence="3 7" id="KW-1133">Transmembrane helix</keyword>
<accession>A0A7C8MF18</accession>
<sequence length="388" mass="44043">MRVVQPESIIWYVVCCVVVCIRFVSKRMRLGSWKALQMDDYLVLPAMISLTVLTVLLDGMINIPTNLVGPNEDVSKFTSENVEARIYGSKLRLVTEQMQILTIWLLKASMLIMYSRLTNLLWLHTVVKGLMVYVGFSYLLMEILWAGAWCRPFSQYWAVPAYSTNCTAMTPHLITNAVLNISSDLMIILIPLPLVVKVQICLGRKLVLSAIFLIGIVTMYAAAYNKYQSFRYPFSPRWALWYGREAFTAMLCANLPLTKPFIQKVLGVRSWLTDQSTTYDGVRSNAPSRSHLRSTSASQDGFRIEEQLVNSTLRSTSDQIKPQSLEMLRTPDIVYRRPSPWSSFYDDMSILSMVDEDEQRDEGQAKQDRTTNPTAGMQSEHGNAVTAV</sequence>
<evidence type="ECO:0000256" key="6">
    <source>
        <dbReference type="SAM" id="MobiDB-lite"/>
    </source>
</evidence>
<protein>
    <recommendedName>
        <fullName evidence="8">Rhodopsin domain-containing protein</fullName>
    </recommendedName>
</protein>
<feature type="transmembrane region" description="Helical" evidence="7">
    <location>
        <begin position="98"/>
        <end position="117"/>
    </location>
</feature>
<dbReference type="Proteomes" id="UP000481861">
    <property type="component" value="Unassembled WGS sequence"/>
</dbReference>
<feature type="transmembrane region" description="Helical" evidence="7">
    <location>
        <begin position="129"/>
        <end position="149"/>
    </location>
</feature>
<keyword evidence="4 7" id="KW-0472">Membrane</keyword>
<dbReference type="Pfam" id="PF20684">
    <property type="entry name" value="Fung_rhodopsin"/>
    <property type="match status" value="1"/>
</dbReference>
<gene>
    <name evidence="9" type="ORF">BDV95DRAFT_484541</name>
</gene>
<reference evidence="9 10" key="1">
    <citation type="submission" date="2020-01" db="EMBL/GenBank/DDBJ databases">
        <authorList>
            <consortium name="DOE Joint Genome Institute"/>
            <person name="Haridas S."/>
            <person name="Albert R."/>
            <person name="Binder M."/>
            <person name="Bloem J."/>
            <person name="Labutti K."/>
            <person name="Salamov A."/>
            <person name="Andreopoulos B."/>
            <person name="Baker S.E."/>
            <person name="Barry K."/>
            <person name="Bills G."/>
            <person name="Bluhm B.H."/>
            <person name="Cannon C."/>
            <person name="Castanera R."/>
            <person name="Culley D.E."/>
            <person name="Daum C."/>
            <person name="Ezra D."/>
            <person name="Gonzalez J.B."/>
            <person name="Henrissat B."/>
            <person name="Kuo A."/>
            <person name="Liang C."/>
            <person name="Lipzen A."/>
            <person name="Lutzoni F."/>
            <person name="Magnuson J."/>
            <person name="Mondo S."/>
            <person name="Nolan M."/>
            <person name="Ohm R."/>
            <person name="Pangilinan J."/>
            <person name="Park H.-J.H."/>
            <person name="Ramirez L."/>
            <person name="Alfaro M."/>
            <person name="Sun H."/>
            <person name="Tritt A."/>
            <person name="Yoshinaga Y."/>
            <person name="Zwiers L.-H.L."/>
            <person name="Turgeon B.G."/>
            <person name="Goodwin S.B."/>
            <person name="Spatafora J.W."/>
            <person name="Crous P.W."/>
            <person name="Grigoriev I.V."/>
        </authorList>
    </citation>
    <scope>NUCLEOTIDE SEQUENCE [LARGE SCALE GENOMIC DNA]</scope>
    <source>
        <strain evidence="9 10">CBS 611.86</strain>
    </source>
</reference>
<dbReference type="AlphaFoldDB" id="A0A7C8MF18"/>
<evidence type="ECO:0000259" key="8">
    <source>
        <dbReference type="Pfam" id="PF20684"/>
    </source>
</evidence>
<comment type="subcellular location">
    <subcellularLocation>
        <location evidence="1">Membrane</location>
        <topology evidence="1">Multi-pass membrane protein</topology>
    </subcellularLocation>
</comment>
<name>A0A7C8MF18_9PLEO</name>
<keyword evidence="10" id="KW-1185">Reference proteome</keyword>
<comment type="similarity">
    <text evidence="5">Belongs to the SAT4 family.</text>
</comment>
<organism evidence="9 10">
    <name type="scientific">Massariosphaeria phaeospora</name>
    <dbReference type="NCBI Taxonomy" id="100035"/>
    <lineage>
        <taxon>Eukaryota</taxon>
        <taxon>Fungi</taxon>
        <taxon>Dikarya</taxon>
        <taxon>Ascomycota</taxon>
        <taxon>Pezizomycotina</taxon>
        <taxon>Dothideomycetes</taxon>
        <taxon>Pleosporomycetidae</taxon>
        <taxon>Pleosporales</taxon>
        <taxon>Pleosporales incertae sedis</taxon>
        <taxon>Massariosphaeria</taxon>
    </lineage>
</organism>
<evidence type="ECO:0000313" key="9">
    <source>
        <dbReference type="EMBL" id="KAF2876059.1"/>
    </source>
</evidence>
<proteinExistence type="inferred from homology"/>
<dbReference type="PANTHER" id="PTHR33048:SF149">
    <property type="entry name" value="UBID FAMILY DECARBOXYLASE"/>
    <property type="match status" value="1"/>
</dbReference>
<feature type="domain" description="Rhodopsin" evidence="8">
    <location>
        <begin position="22"/>
        <end position="264"/>
    </location>
</feature>
<dbReference type="InterPro" id="IPR052337">
    <property type="entry name" value="SAT4-like"/>
</dbReference>
<feature type="transmembrane region" description="Helical" evidence="7">
    <location>
        <begin position="6"/>
        <end position="25"/>
    </location>
</feature>
<feature type="transmembrane region" description="Helical" evidence="7">
    <location>
        <begin position="206"/>
        <end position="224"/>
    </location>
</feature>
<feature type="region of interest" description="Disordered" evidence="6">
    <location>
        <begin position="356"/>
        <end position="388"/>
    </location>
</feature>
<evidence type="ECO:0000256" key="4">
    <source>
        <dbReference type="ARBA" id="ARBA00023136"/>
    </source>
</evidence>
<comment type="caution">
    <text evidence="9">The sequence shown here is derived from an EMBL/GenBank/DDBJ whole genome shotgun (WGS) entry which is preliminary data.</text>
</comment>